<evidence type="ECO:0000313" key="2">
    <source>
        <dbReference type="Proteomes" id="UP000004688"/>
    </source>
</evidence>
<keyword evidence="2" id="KW-1185">Reference proteome</keyword>
<evidence type="ECO:0000313" key="1">
    <source>
        <dbReference type="EMBL" id="AGI74205.1"/>
    </source>
</evidence>
<accession>M9RWD5</accession>
<dbReference type="HOGENOM" id="CLU_128110_1_0_5"/>
<proteinExistence type="predicted"/>
<dbReference type="EMBL" id="CP003742">
    <property type="protein sequence ID" value="AGI74205.1"/>
    <property type="molecule type" value="Genomic_DNA"/>
</dbReference>
<sequence length="117" mass="13001">MIVAGQRLPIVIATKPVDFRRGHDGLAAAVQNELGLDPHSGLTVVFRSKRGDRLKILLWDGTGLVLIYKRLEVSNFVWPKIHDGVMQLSRAQYEALFEGLDWLRMTPKQVAPPTAAG</sequence>
<dbReference type="NCBIfam" id="NF033819">
    <property type="entry name" value="IS66_TnpB"/>
    <property type="match status" value="1"/>
</dbReference>
<dbReference type="STRING" id="391616.OA238_c43010"/>
<dbReference type="PANTHER" id="PTHR36455">
    <property type="match status" value="1"/>
</dbReference>
<dbReference type="InterPro" id="IPR008878">
    <property type="entry name" value="Transposase_IS66_Orf2"/>
</dbReference>
<dbReference type="AlphaFoldDB" id="M9RWD5"/>
<organism evidence="1 2">
    <name type="scientific">Octadecabacter arcticus 238</name>
    <dbReference type="NCBI Taxonomy" id="391616"/>
    <lineage>
        <taxon>Bacteria</taxon>
        <taxon>Pseudomonadati</taxon>
        <taxon>Pseudomonadota</taxon>
        <taxon>Alphaproteobacteria</taxon>
        <taxon>Rhodobacterales</taxon>
        <taxon>Roseobacteraceae</taxon>
        <taxon>Octadecabacter</taxon>
    </lineage>
</organism>
<dbReference type="RefSeq" id="WP_015497169.1">
    <property type="nucleotide sequence ID" value="NC_020908.1"/>
</dbReference>
<name>M9RWD5_9RHOB</name>
<dbReference type="KEGG" id="oar:OA238_c43010"/>
<gene>
    <name evidence="1" type="ORF">OA238_c43010</name>
</gene>
<dbReference type="Proteomes" id="UP000004688">
    <property type="component" value="Chromosome"/>
</dbReference>
<dbReference type="PANTHER" id="PTHR36455:SF1">
    <property type="entry name" value="BLR8292 PROTEIN"/>
    <property type="match status" value="1"/>
</dbReference>
<reference evidence="1 2" key="1">
    <citation type="journal article" date="2013" name="PLoS ONE">
        <title>Poles Apart: Arctic and Antarctic Octadecabacter strains Share High Genome Plasticity and a New Type of Xanthorhodopsin.</title>
        <authorList>
            <person name="Vollmers J."/>
            <person name="Voget S."/>
            <person name="Dietrich S."/>
            <person name="Gollnow K."/>
            <person name="Smits M."/>
            <person name="Meyer K."/>
            <person name="Brinkhoff T."/>
            <person name="Simon M."/>
            <person name="Daniel R."/>
        </authorList>
    </citation>
    <scope>NUCLEOTIDE SEQUENCE [LARGE SCALE GENOMIC DNA]</scope>
    <source>
        <strain evidence="1 2">238</strain>
    </source>
</reference>
<dbReference type="eggNOG" id="COG3436">
    <property type="taxonomic scope" value="Bacteria"/>
</dbReference>
<protein>
    <submittedName>
        <fullName evidence="1">IS66 Orf2 family protein</fullName>
    </submittedName>
</protein>
<dbReference type="OrthoDB" id="9801450at2"/>
<dbReference type="Pfam" id="PF05717">
    <property type="entry name" value="TnpB_IS66"/>
    <property type="match status" value="1"/>
</dbReference>